<gene>
    <name evidence="3" type="ORF">FE782_10925</name>
</gene>
<name>A0A5R9GBK4_9BACL</name>
<dbReference type="SUPFAM" id="SSF53474">
    <property type="entry name" value="alpha/beta-Hydrolases"/>
    <property type="match status" value="1"/>
</dbReference>
<dbReference type="OrthoDB" id="6191536at2"/>
<comment type="caution">
    <text evidence="3">The sequence shown here is derived from an EMBL/GenBank/DDBJ whole genome shotgun (WGS) entry which is preliminary data.</text>
</comment>
<evidence type="ECO:0000259" key="2">
    <source>
        <dbReference type="Pfam" id="PF00561"/>
    </source>
</evidence>
<dbReference type="InterPro" id="IPR029058">
    <property type="entry name" value="AB_hydrolase_fold"/>
</dbReference>
<dbReference type="AlphaFoldDB" id="A0A5R9GBK4"/>
<dbReference type="EMBL" id="VCIW01000005">
    <property type="protein sequence ID" value="TLS52469.1"/>
    <property type="molecule type" value="Genomic_DNA"/>
</dbReference>
<dbReference type="PANTHER" id="PTHR43798:SF31">
    <property type="entry name" value="AB HYDROLASE SUPERFAMILY PROTEIN YCLE"/>
    <property type="match status" value="1"/>
</dbReference>
<keyword evidence="1 3" id="KW-0378">Hydrolase</keyword>
<dbReference type="InterPro" id="IPR000073">
    <property type="entry name" value="AB_hydrolase_1"/>
</dbReference>
<sequence>MSDIFKQTKAIVFNNHPFHYHLYENEGKETILMLHAAFADHHLFERQIAYFQHKYQLVLIDHPGHGFHNRDVVQITMGDLPEVMHRILSENGIEACHLIGVSLGSLAAQAFADRYPELVRSVTVVGGYSVHKANERALKAQNKLRLKWIVTSLFSISKFRSDIVSKTCRTEEGRELVARGARHFGRASFRAMAGVGTFFIKKTSPVPYPLLIVVGEHDLPYVADSCEEWHRLEPKSRLVSLQGAGHCANADAPEAFNAVVEEFISETYI</sequence>
<dbReference type="Pfam" id="PF00561">
    <property type="entry name" value="Abhydrolase_1"/>
    <property type="match status" value="1"/>
</dbReference>
<accession>A0A5R9GBK4</accession>
<evidence type="ECO:0000256" key="1">
    <source>
        <dbReference type="ARBA" id="ARBA00022801"/>
    </source>
</evidence>
<protein>
    <submittedName>
        <fullName evidence="3">Alpha/beta hydrolase</fullName>
    </submittedName>
</protein>
<evidence type="ECO:0000313" key="3">
    <source>
        <dbReference type="EMBL" id="TLS52469.1"/>
    </source>
</evidence>
<evidence type="ECO:0000313" key="4">
    <source>
        <dbReference type="Proteomes" id="UP000309676"/>
    </source>
</evidence>
<proteinExistence type="predicted"/>
<dbReference type="GO" id="GO:0016787">
    <property type="term" value="F:hydrolase activity"/>
    <property type="evidence" value="ECO:0007669"/>
    <property type="project" value="UniProtKB-KW"/>
</dbReference>
<dbReference type="InterPro" id="IPR050266">
    <property type="entry name" value="AB_hydrolase_sf"/>
</dbReference>
<dbReference type="PANTHER" id="PTHR43798">
    <property type="entry name" value="MONOACYLGLYCEROL LIPASE"/>
    <property type="match status" value="1"/>
</dbReference>
<reference evidence="3 4" key="1">
    <citation type="submission" date="2019-05" db="EMBL/GenBank/DDBJ databases">
        <authorList>
            <person name="Narsing Rao M.P."/>
            <person name="Li W.J."/>
        </authorList>
    </citation>
    <scope>NUCLEOTIDE SEQUENCE [LARGE SCALE GENOMIC DNA]</scope>
    <source>
        <strain evidence="3 4">SYSU_K30003</strain>
    </source>
</reference>
<organism evidence="3 4">
    <name type="scientific">Paenibacillus antri</name>
    <dbReference type="NCBI Taxonomy" id="2582848"/>
    <lineage>
        <taxon>Bacteria</taxon>
        <taxon>Bacillati</taxon>
        <taxon>Bacillota</taxon>
        <taxon>Bacilli</taxon>
        <taxon>Bacillales</taxon>
        <taxon>Paenibacillaceae</taxon>
        <taxon>Paenibacillus</taxon>
    </lineage>
</organism>
<keyword evidence="4" id="KW-1185">Reference proteome</keyword>
<dbReference type="Gene3D" id="3.40.50.1820">
    <property type="entry name" value="alpha/beta hydrolase"/>
    <property type="match status" value="1"/>
</dbReference>
<feature type="domain" description="AB hydrolase-1" evidence="2">
    <location>
        <begin position="30"/>
        <end position="252"/>
    </location>
</feature>
<dbReference type="Proteomes" id="UP000309676">
    <property type="component" value="Unassembled WGS sequence"/>
</dbReference>
<dbReference type="GO" id="GO:0016020">
    <property type="term" value="C:membrane"/>
    <property type="evidence" value="ECO:0007669"/>
    <property type="project" value="TreeGrafter"/>
</dbReference>
<dbReference type="RefSeq" id="WP_138194125.1">
    <property type="nucleotide sequence ID" value="NZ_VCIW01000005.1"/>
</dbReference>